<feature type="compositionally biased region" description="Low complexity" evidence="1">
    <location>
        <begin position="266"/>
        <end position="277"/>
    </location>
</feature>
<evidence type="ECO:0000313" key="3">
    <source>
        <dbReference type="Proteomes" id="UP000790347"/>
    </source>
</evidence>
<comment type="caution">
    <text evidence="2">The sequence shown here is derived from an EMBL/GenBank/DDBJ whole genome shotgun (WGS) entry which is preliminary data.</text>
</comment>
<evidence type="ECO:0000313" key="2">
    <source>
        <dbReference type="EMBL" id="KAH9490531.1"/>
    </source>
</evidence>
<reference evidence="2" key="2">
    <citation type="journal article" date="2022" name="Res Sq">
        <title>Comparative Genomics Reveals Insights into the Divergent Evolution of Astigmatic Mites and Household Pest Adaptations.</title>
        <authorList>
            <person name="Xiong Q."/>
            <person name="Wan A.T.-Y."/>
            <person name="Liu X.-Y."/>
            <person name="Fung C.S.-H."/>
            <person name="Xiao X."/>
            <person name="Malainual N."/>
            <person name="Hou J."/>
            <person name="Wang L."/>
            <person name="Wang M."/>
            <person name="Yang K."/>
            <person name="Cui Y."/>
            <person name="Leung E."/>
            <person name="Nong W."/>
            <person name="Shin S.-K."/>
            <person name="Au S."/>
            <person name="Jeong K.Y."/>
            <person name="Chew F.T."/>
            <person name="Hui J."/>
            <person name="Leung T.F."/>
            <person name="Tungtrongchitr A."/>
            <person name="Zhong N."/>
            <person name="Liu Z."/>
            <person name="Tsui S."/>
        </authorList>
    </citation>
    <scope>NUCLEOTIDE SEQUENCE</scope>
    <source>
        <strain evidence="2">Derf</strain>
        <tissue evidence="2">Whole organism</tissue>
    </source>
</reference>
<dbReference type="AlphaFoldDB" id="A0A922L0M1"/>
<protein>
    <submittedName>
        <fullName evidence="2">Uncharacterized protein</fullName>
    </submittedName>
</protein>
<organism evidence="2 3">
    <name type="scientific">Dermatophagoides farinae</name>
    <name type="common">American house dust mite</name>
    <dbReference type="NCBI Taxonomy" id="6954"/>
    <lineage>
        <taxon>Eukaryota</taxon>
        <taxon>Metazoa</taxon>
        <taxon>Ecdysozoa</taxon>
        <taxon>Arthropoda</taxon>
        <taxon>Chelicerata</taxon>
        <taxon>Arachnida</taxon>
        <taxon>Acari</taxon>
        <taxon>Acariformes</taxon>
        <taxon>Sarcoptiformes</taxon>
        <taxon>Astigmata</taxon>
        <taxon>Psoroptidia</taxon>
        <taxon>Analgoidea</taxon>
        <taxon>Pyroglyphidae</taxon>
        <taxon>Dermatophagoidinae</taxon>
        <taxon>Dermatophagoides</taxon>
    </lineage>
</organism>
<feature type="region of interest" description="Disordered" evidence="1">
    <location>
        <begin position="1"/>
        <end position="26"/>
    </location>
</feature>
<dbReference type="Proteomes" id="UP000790347">
    <property type="component" value="Unassembled WGS sequence"/>
</dbReference>
<dbReference type="EMBL" id="ASGP02000010">
    <property type="protein sequence ID" value="KAH9490531.1"/>
    <property type="molecule type" value="Genomic_DNA"/>
</dbReference>
<feature type="region of interest" description="Disordered" evidence="1">
    <location>
        <begin position="530"/>
        <end position="555"/>
    </location>
</feature>
<sequence>MTNNSNNASHVHEKKNYHRQNNDSNKNADVAVVVVSNGNSHNRDNNDYHHDHIEYDKEPRVVSDFPASTIDIDHSDNNNHRDSFNHNTMNDDNESSCHVLSNSHQINSTNPTNRVIVDDVVDNQENDPNLFNLQKIDQLRPKLITMNLNNNNNYNENIYNSDDSNRVWNYSSNNNVVNLARKCGTEFLMMMSTNNIASIQQNNNNNADDDFMNNGASSSICKKPILHSIQQPNDNGNRFYDSNYSLLSKLSGDKIANTSMDRVLLSSSPSSSSSSSSTTIKTLANKSSVTRTHDRSTSTILSAWHQRQQNSYDGNICNKIESSDNIMNGTKNGHYHFGQNDNSINYSKQESVSIANERIVKYDDDNDDEDNHYDNHKLSDGNDSDGDDNTMMIQKSMPISIPKPIQKTNQQLFGFFGAYHQQQPMDSDHHNHHHLFHSHNRHMQQQLSHHTKPMNANNMFISSNSVEEFNQEIAELMEKNQIECEKNNDNGDGDADDDDKIHQPMSTIVTNGGRRAPVTELLIAAAAAADDDDDDADAIDSSTSSSSSLSSYPVDFGSSPTGSLSTIAQIDCWQEWSLDQSCMPFLCDDVDDEQPPPLILANNNNNDTGSLSIDHSLALPTNRFISTNKRVLDETDIDQWFPDKESSINIIKNNNNVQLNFNNNNKKADSSIESVDFSIETQHGQHNTITTNSKCAKIVNNKQNFSSQMLPSPKMISSDIVDNVFETKEPRTKNKPKLYQPTQSDGWGSTIAENLFIELRQQQHSQHYHDSNMKQFKLKPSFQSAFLPVSETTASFVTTNRRRMQTSN</sequence>
<feature type="region of interest" description="Disordered" evidence="1">
    <location>
        <begin position="264"/>
        <end position="294"/>
    </location>
</feature>
<reference evidence="2" key="1">
    <citation type="submission" date="2013-05" db="EMBL/GenBank/DDBJ databases">
        <authorList>
            <person name="Yim A.K.Y."/>
            <person name="Chan T.F."/>
            <person name="Ji K.M."/>
            <person name="Liu X.Y."/>
            <person name="Zhou J.W."/>
            <person name="Li R.Q."/>
            <person name="Yang K.Y."/>
            <person name="Li J."/>
            <person name="Li M."/>
            <person name="Law P.T.W."/>
            <person name="Wu Y.L."/>
            <person name="Cai Z.L."/>
            <person name="Qin H."/>
            <person name="Bao Y."/>
            <person name="Leung R.K.K."/>
            <person name="Ng P.K.S."/>
            <person name="Zou J."/>
            <person name="Zhong X.J."/>
            <person name="Ran P.X."/>
            <person name="Zhong N.S."/>
            <person name="Liu Z.G."/>
            <person name="Tsui S.K.W."/>
        </authorList>
    </citation>
    <scope>NUCLEOTIDE SEQUENCE</scope>
    <source>
        <strain evidence="2">Derf</strain>
        <tissue evidence="2">Whole organism</tissue>
    </source>
</reference>
<accession>A0A922L0M1</accession>
<gene>
    <name evidence="2" type="ORF">DERF_016729</name>
</gene>
<feature type="region of interest" description="Disordered" evidence="1">
    <location>
        <begin position="485"/>
        <end position="511"/>
    </location>
</feature>
<name>A0A922L0M1_DERFA</name>
<proteinExistence type="predicted"/>
<keyword evidence="3" id="KW-1185">Reference proteome</keyword>
<feature type="compositionally biased region" description="Polar residues" evidence="1">
    <location>
        <begin position="278"/>
        <end position="290"/>
    </location>
</feature>
<evidence type="ECO:0000256" key="1">
    <source>
        <dbReference type="SAM" id="MobiDB-lite"/>
    </source>
</evidence>
<feature type="region of interest" description="Disordered" evidence="1">
    <location>
        <begin position="363"/>
        <end position="389"/>
    </location>
</feature>
<feature type="compositionally biased region" description="Low complexity" evidence="1">
    <location>
        <begin position="539"/>
        <end position="551"/>
    </location>
</feature>